<comment type="caution">
    <text evidence="1">The sequence shown here is derived from an EMBL/GenBank/DDBJ whole genome shotgun (WGS) entry which is preliminary data.</text>
</comment>
<sequence length="350" mass="41640">MIQLSFKSKYASIEEMLNDSSYCLRLMKLSWFQKRTEYPIVREKFGHYGCGDVLKVGEEVEYYNPCDRMWCRPDKSCCYKTSIKYECATCGYFEIRNQEMGRQLPRQGKEPERTPSIYWSFSKSSNRKLLAKTYKLPEARVERNLNKNYKQPPAYSFTKSNVRETHHYEYTQTGRSLTRFGQRLRARRMLSRFRFSLDTSILTVSLGKVMDESQSQDFASKISYPSSSYQLKEITMVRVNIIYCDHTLGKNIPIPDSIRTNRFIVDFPNTNNKCMFYCIAYHFEDQTQDLKKRTVSLVKSRVKQYCEYKCFECSAKFFKDMEPIDILAFDELEDCFNSRSMSISRRWRFL</sequence>
<organism evidence="1 2">
    <name type="scientific">Phytophthora lilii</name>
    <dbReference type="NCBI Taxonomy" id="2077276"/>
    <lineage>
        <taxon>Eukaryota</taxon>
        <taxon>Sar</taxon>
        <taxon>Stramenopiles</taxon>
        <taxon>Oomycota</taxon>
        <taxon>Peronosporomycetes</taxon>
        <taxon>Peronosporales</taxon>
        <taxon>Peronosporaceae</taxon>
        <taxon>Phytophthora</taxon>
    </lineage>
</organism>
<gene>
    <name evidence="1" type="ORF">Plil01_000831000</name>
</gene>
<reference evidence="1" key="1">
    <citation type="submission" date="2023-04" db="EMBL/GenBank/DDBJ databases">
        <title>Phytophthora lilii NBRC 32176.</title>
        <authorList>
            <person name="Ichikawa N."/>
            <person name="Sato H."/>
            <person name="Tonouchi N."/>
        </authorList>
    </citation>
    <scope>NUCLEOTIDE SEQUENCE</scope>
    <source>
        <strain evidence="1">NBRC 32176</strain>
    </source>
</reference>
<name>A0A9W6TXE6_9STRA</name>
<keyword evidence="2" id="KW-1185">Reference proteome</keyword>
<evidence type="ECO:0000313" key="1">
    <source>
        <dbReference type="EMBL" id="GMF21136.1"/>
    </source>
</evidence>
<dbReference type="OrthoDB" id="5988713at2759"/>
<dbReference type="Proteomes" id="UP001165083">
    <property type="component" value="Unassembled WGS sequence"/>
</dbReference>
<protein>
    <submittedName>
        <fullName evidence="1">Unnamed protein product</fullName>
    </submittedName>
</protein>
<evidence type="ECO:0000313" key="2">
    <source>
        <dbReference type="Proteomes" id="UP001165083"/>
    </source>
</evidence>
<dbReference type="EMBL" id="BSXW01000396">
    <property type="protein sequence ID" value="GMF21136.1"/>
    <property type="molecule type" value="Genomic_DNA"/>
</dbReference>
<proteinExistence type="predicted"/>
<accession>A0A9W6TXE6</accession>
<dbReference type="AlphaFoldDB" id="A0A9W6TXE6"/>